<keyword evidence="2" id="KW-0560">Oxidoreductase</keyword>
<dbReference type="PRINTS" id="PR00080">
    <property type="entry name" value="SDRFAMILY"/>
</dbReference>
<evidence type="ECO:0000256" key="1">
    <source>
        <dbReference type="ARBA" id="ARBA00006484"/>
    </source>
</evidence>
<evidence type="ECO:0000313" key="5">
    <source>
        <dbReference type="Proteomes" id="UP000196331"/>
    </source>
</evidence>
<dbReference type="Pfam" id="PF00106">
    <property type="entry name" value="adh_short"/>
    <property type="match status" value="1"/>
</dbReference>
<dbReference type="Proteomes" id="UP000196331">
    <property type="component" value="Unassembled WGS sequence"/>
</dbReference>
<dbReference type="OrthoDB" id="9775296at2"/>
<comment type="caution">
    <text evidence="4">The sequence shown here is derived from an EMBL/GenBank/DDBJ whole genome shotgun (WGS) entry which is preliminary data.</text>
</comment>
<dbReference type="GO" id="GO:0016491">
    <property type="term" value="F:oxidoreductase activity"/>
    <property type="evidence" value="ECO:0007669"/>
    <property type="project" value="UniProtKB-KW"/>
</dbReference>
<name>A0A1R4HYL6_9GAMM</name>
<dbReference type="PANTHER" id="PTHR43976">
    <property type="entry name" value="SHORT CHAIN DEHYDROGENASE"/>
    <property type="match status" value="1"/>
</dbReference>
<dbReference type="InterPro" id="IPR002347">
    <property type="entry name" value="SDR_fam"/>
</dbReference>
<dbReference type="CDD" id="cd05374">
    <property type="entry name" value="17beta-HSD-like_SDR_c"/>
    <property type="match status" value="1"/>
</dbReference>
<dbReference type="RefSeq" id="WP_087108083.1">
    <property type="nucleotide sequence ID" value="NZ_FUKM01000033.1"/>
</dbReference>
<evidence type="ECO:0000256" key="3">
    <source>
        <dbReference type="RuleBase" id="RU000363"/>
    </source>
</evidence>
<proteinExistence type="inferred from homology"/>
<dbReference type="InterPro" id="IPR036291">
    <property type="entry name" value="NAD(P)-bd_dom_sf"/>
</dbReference>
<dbReference type="PRINTS" id="PR00081">
    <property type="entry name" value="GDHRDH"/>
</dbReference>
<reference evidence="4 5" key="1">
    <citation type="submission" date="2017-02" db="EMBL/GenBank/DDBJ databases">
        <authorList>
            <person name="Dridi B."/>
        </authorList>
    </citation>
    <scope>NUCLEOTIDE SEQUENCE [LARGE SCALE GENOMIC DNA]</scope>
    <source>
        <strain evidence="4 5">JB380</strain>
    </source>
</reference>
<dbReference type="Gene3D" id="3.40.50.720">
    <property type="entry name" value="NAD(P)-binding Rossmann-like Domain"/>
    <property type="match status" value="1"/>
</dbReference>
<protein>
    <submittedName>
        <fullName evidence="4">Short chain dehydrogenase</fullName>
    </submittedName>
</protein>
<dbReference type="AlphaFoldDB" id="A0A1R4HYL6"/>
<evidence type="ECO:0000313" key="4">
    <source>
        <dbReference type="EMBL" id="SJN12635.1"/>
    </source>
</evidence>
<gene>
    <name evidence="4" type="ORF">CZ787_08540</name>
</gene>
<dbReference type="EMBL" id="FUKM01000033">
    <property type="protein sequence ID" value="SJN12635.1"/>
    <property type="molecule type" value="Genomic_DNA"/>
</dbReference>
<organism evidence="4 5">
    <name type="scientific">Halomonas citrativorans</name>
    <dbReference type="NCBI Taxonomy" id="2742612"/>
    <lineage>
        <taxon>Bacteria</taxon>
        <taxon>Pseudomonadati</taxon>
        <taxon>Pseudomonadota</taxon>
        <taxon>Gammaproteobacteria</taxon>
        <taxon>Oceanospirillales</taxon>
        <taxon>Halomonadaceae</taxon>
        <taxon>Halomonas</taxon>
    </lineage>
</organism>
<comment type="similarity">
    <text evidence="1 3">Belongs to the short-chain dehydrogenases/reductases (SDR) family.</text>
</comment>
<dbReference type="PANTHER" id="PTHR43976:SF16">
    <property type="entry name" value="SHORT-CHAIN DEHYDROGENASE_REDUCTASE FAMILY PROTEIN"/>
    <property type="match status" value="1"/>
</dbReference>
<evidence type="ECO:0000256" key="2">
    <source>
        <dbReference type="ARBA" id="ARBA00023002"/>
    </source>
</evidence>
<sequence length="288" mass="31218">MAKTWLITGTSTGLGRLLTEYLLERGDRVVATLRRNGALDDLQAKHGNRLQVVNFDVTDTRAMREAVSQAFSTFDRIDVVVSNAGYGVFGAAEEASDEQIERQIATNLTGSIQLIRAVLPHLREQGGGRIVQVSSEGGQIAYPCFSLYHATKWGIEGFVESVAQEVAPWGIDFIIAEPGPTATQFADALDRTQTMSIYEETPAGEIRRALASGAFTIKGDATKTVNLIIETVDMSTPPLRLALGSTAYHSINQALTQRLNVLEAGKEVTLSADMDEFIEQALRAISDA</sequence>
<accession>A0A1R4HYL6</accession>
<dbReference type="NCBIfam" id="NF005065">
    <property type="entry name" value="PRK06482.1"/>
    <property type="match status" value="1"/>
</dbReference>
<dbReference type="InterPro" id="IPR051911">
    <property type="entry name" value="SDR_oxidoreductase"/>
</dbReference>
<dbReference type="SUPFAM" id="SSF51735">
    <property type="entry name" value="NAD(P)-binding Rossmann-fold domains"/>
    <property type="match status" value="1"/>
</dbReference>